<dbReference type="OrthoDB" id="18648at2759"/>
<dbReference type="GO" id="GO:0038202">
    <property type="term" value="P:TORC1 signaling"/>
    <property type="evidence" value="ECO:0007669"/>
    <property type="project" value="TreeGrafter"/>
</dbReference>
<dbReference type="GO" id="GO:0010508">
    <property type="term" value="P:positive regulation of autophagy"/>
    <property type="evidence" value="ECO:0007669"/>
    <property type="project" value="TreeGrafter"/>
</dbReference>
<dbReference type="GO" id="GO:1990130">
    <property type="term" value="C:GATOR1 complex"/>
    <property type="evidence" value="ECO:0007669"/>
    <property type="project" value="UniProtKB-UniRule"/>
</dbReference>
<evidence type="ECO:0000256" key="2">
    <source>
        <dbReference type="RuleBase" id="RU368069"/>
    </source>
</evidence>
<evidence type="ECO:0000256" key="1">
    <source>
        <dbReference type="ARBA" id="ARBA00010546"/>
    </source>
</evidence>
<keyword evidence="6" id="KW-1185">Reference proteome</keyword>
<keyword evidence="3" id="KW-1133">Transmembrane helix</keyword>
<accession>A0A7J7K000</accession>
<feature type="transmembrane region" description="Helical" evidence="3">
    <location>
        <begin position="171"/>
        <end position="193"/>
    </location>
</feature>
<dbReference type="InterPro" id="IPR056603">
    <property type="entry name" value="HTH_NPRL3"/>
</dbReference>
<dbReference type="Proteomes" id="UP000593567">
    <property type="component" value="Unassembled WGS sequence"/>
</dbReference>
<evidence type="ECO:0000259" key="4">
    <source>
        <dbReference type="Pfam" id="PF24064"/>
    </source>
</evidence>
<keyword evidence="2" id="KW-0458">Lysosome</keyword>
<sequence>MVCIQSIFTLADPCRHPSLIMLDKGYTLPKTLKNVFDQVSDTGIVYELMNDRITPCYSSCLQTVSRHVTPRVCRPYHAMLLLVEVRSLIKQLPTDSSPALVRLLRVYSAKKNLQELAADSDLELSQIFKLVCHLVYWAKATVIYPLCEHNVYALSPNAPTSILLTVGNSSFTASLFSTPLLLVFTLWICVVVVELNEAGKEQLAAVADTNSVAAFSDLIKYFDGTRHIEDIMYFQDINRCQVATIVDRFLPMLYKIQLADPATSYYAKV</sequence>
<dbReference type="EMBL" id="VXIV02001658">
    <property type="protein sequence ID" value="KAF6030908.1"/>
    <property type="molecule type" value="Genomic_DNA"/>
</dbReference>
<proteinExistence type="inferred from homology"/>
<dbReference type="Pfam" id="PF03666">
    <property type="entry name" value="NPR3"/>
    <property type="match status" value="1"/>
</dbReference>
<feature type="domain" description="GATOR1 complex protein NPRL3 C-terminal HTH" evidence="4">
    <location>
        <begin position="204"/>
        <end position="249"/>
    </location>
</feature>
<keyword evidence="3" id="KW-0472">Membrane</keyword>
<dbReference type="InterPro" id="IPR005365">
    <property type="entry name" value="Npr3"/>
</dbReference>
<dbReference type="PANTHER" id="PTHR13153">
    <property type="entry name" value="CGTHBA PROTEIN -14 GENE PROTEIN"/>
    <property type="match status" value="1"/>
</dbReference>
<keyword evidence="2" id="KW-0732">Signal</keyword>
<comment type="subcellular location">
    <subcellularLocation>
        <location evidence="2">Lysosome</location>
    </subcellularLocation>
</comment>
<comment type="function">
    <text evidence="2">As a component of the GATOR1 complex functions as an inhibitor of the amino acid-sensing branch of the TORC1 pathway.</text>
</comment>
<evidence type="ECO:0000256" key="3">
    <source>
        <dbReference type="SAM" id="Phobius"/>
    </source>
</evidence>
<comment type="caution">
    <text evidence="5">The sequence shown here is derived from an EMBL/GenBank/DDBJ whole genome shotgun (WGS) entry which is preliminary data.</text>
</comment>
<gene>
    <name evidence="5" type="ORF">EB796_010794</name>
</gene>
<dbReference type="AlphaFoldDB" id="A0A7J7K000"/>
<dbReference type="GO" id="GO:0005764">
    <property type="term" value="C:lysosome"/>
    <property type="evidence" value="ECO:0007669"/>
    <property type="project" value="UniProtKB-SubCell"/>
</dbReference>
<dbReference type="PANTHER" id="PTHR13153:SF5">
    <property type="entry name" value="GATOR COMPLEX PROTEIN NPRL3"/>
    <property type="match status" value="1"/>
</dbReference>
<reference evidence="5" key="1">
    <citation type="submission" date="2020-06" db="EMBL/GenBank/DDBJ databases">
        <title>Draft genome of Bugula neritina, a colonial animal packing powerful symbionts and potential medicines.</title>
        <authorList>
            <person name="Rayko M."/>
        </authorList>
    </citation>
    <scope>NUCLEOTIDE SEQUENCE [LARGE SCALE GENOMIC DNA]</scope>
    <source>
        <strain evidence="5">Kwan_BN1</strain>
    </source>
</reference>
<comment type="similarity">
    <text evidence="1 2">Belongs to the NPR3 family.</text>
</comment>
<evidence type="ECO:0000313" key="6">
    <source>
        <dbReference type="Proteomes" id="UP000593567"/>
    </source>
</evidence>
<evidence type="ECO:0000313" key="5">
    <source>
        <dbReference type="EMBL" id="KAF6030908.1"/>
    </source>
</evidence>
<dbReference type="GO" id="GO:1904262">
    <property type="term" value="P:negative regulation of TORC1 signaling"/>
    <property type="evidence" value="ECO:0007669"/>
    <property type="project" value="TreeGrafter"/>
</dbReference>
<keyword evidence="3" id="KW-0812">Transmembrane</keyword>
<protein>
    <recommendedName>
        <fullName evidence="2">GATOR complex protein NPRL3</fullName>
    </recommendedName>
    <alternativeName>
        <fullName evidence="2">Nitrogen permease regulator 3-like protein</fullName>
    </alternativeName>
</protein>
<dbReference type="Pfam" id="PF24064">
    <property type="entry name" value="HTH_NPRL3"/>
    <property type="match status" value="1"/>
</dbReference>
<name>A0A7J7K000_BUGNE</name>
<organism evidence="5 6">
    <name type="scientific">Bugula neritina</name>
    <name type="common">Brown bryozoan</name>
    <name type="synonym">Sertularia neritina</name>
    <dbReference type="NCBI Taxonomy" id="10212"/>
    <lineage>
        <taxon>Eukaryota</taxon>
        <taxon>Metazoa</taxon>
        <taxon>Spiralia</taxon>
        <taxon>Lophotrochozoa</taxon>
        <taxon>Bryozoa</taxon>
        <taxon>Gymnolaemata</taxon>
        <taxon>Cheilostomatida</taxon>
        <taxon>Flustrina</taxon>
        <taxon>Buguloidea</taxon>
        <taxon>Bugulidae</taxon>
        <taxon>Bugula</taxon>
    </lineage>
</organism>
<dbReference type="GO" id="GO:0034198">
    <property type="term" value="P:cellular response to amino acid starvation"/>
    <property type="evidence" value="ECO:0007669"/>
    <property type="project" value="UniProtKB-UniRule"/>
</dbReference>